<evidence type="ECO:0000313" key="4">
    <source>
        <dbReference type="EMBL" id="CAB5221751.1"/>
    </source>
</evidence>
<name>A0A6J7WUU0_9CAUD</name>
<protein>
    <submittedName>
        <fullName evidence="4">Intramolecular chaperone auto-processing domain containing protein</fullName>
    </submittedName>
</protein>
<feature type="domain" description="Peptidase S74" evidence="3">
    <location>
        <begin position="440"/>
        <end position="528"/>
    </location>
</feature>
<sequence>MSTTKTPIRTVYDGSSAAVGLAEYQNGEVIGIEHGGTGGNTVAEAKLALTLTDTNIRSLISVSGGGTYDNTTGIVTINATDLTPYAKTASLTTANVTELTNLYYTVARANTAIDNRVTKAFVDALGVDATTLDGIDSLPFAKDADLTTANVTELTNLYYTNARVYSAVTGNLALKANVVDLTTANVAEVTNLYYTDARVQSNVVNYLTGNSVKTISGNLNITGNLSIAGSITTFTSNVVEIQDPMIYLGTGNSGDVNDIGIVGHFTNPGYQHTGFVRDASDGIWKLFANVATEPTNNTLDFTNATYSTIKVGDIQSATGTFTGNVSVGNISATRAIVTYADLGTVTSGTWNGSVISTTYTAAKVTSVNGQTGAATGFATTANTLSQFASTTSAELATLISDETGTGSLVFSASPTFTGTLNAAEISATGNVTSPYFYSQSDINLKKDVEPIVGALDIIKQLGGYNFKWKHNDAASIGLIAQYVEQVLPMLIGTAPDGSKTVLYNGIIALLLEAIKAQQVQIDEIKAKLNG</sequence>
<dbReference type="InterPro" id="IPR030392">
    <property type="entry name" value="S74_ICA"/>
</dbReference>
<keyword evidence="2" id="KW-1227">Viral tail protein</keyword>
<proteinExistence type="predicted"/>
<evidence type="ECO:0000259" key="3">
    <source>
        <dbReference type="PROSITE" id="PS51688"/>
    </source>
</evidence>
<keyword evidence="2" id="KW-0946">Virion</keyword>
<evidence type="ECO:0000256" key="2">
    <source>
        <dbReference type="ARBA" id="ARBA00022732"/>
    </source>
</evidence>
<dbReference type="EMBL" id="LR798294">
    <property type="protein sequence ID" value="CAB5221751.1"/>
    <property type="molecule type" value="Genomic_DNA"/>
</dbReference>
<gene>
    <name evidence="4" type="ORF">UFOVP242_56</name>
</gene>
<dbReference type="Pfam" id="PF13884">
    <property type="entry name" value="Peptidase_S74"/>
    <property type="match status" value="1"/>
</dbReference>
<dbReference type="PROSITE" id="PS51688">
    <property type="entry name" value="ICA"/>
    <property type="match status" value="1"/>
</dbReference>
<reference evidence="4" key="1">
    <citation type="submission" date="2020-05" db="EMBL/GenBank/DDBJ databases">
        <authorList>
            <person name="Chiriac C."/>
            <person name="Salcher M."/>
            <person name="Ghai R."/>
            <person name="Kavagutti S V."/>
        </authorList>
    </citation>
    <scope>NUCLEOTIDE SEQUENCE</scope>
</reference>
<evidence type="ECO:0000256" key="1">
    <source>
        <dbReference type="ARBA" id="ARBA00004328"/>
    </source>
</evidence>
<organism evidence="4">
    <name type="scientific">uncultured Caudovirales phage</name>
    <dbReference type="NCBI Taxonomy" id="2100421"/>
    <lineage>
        <taxon>Viruses</taxon>
        <taxon>Duplodnaviria</taxon>
        <taxon>Heunggongvirae</taxon>
        <taxon>Uroviricota</taxon>
        <taxon>Caudoviricetes</taxon>
        <taxon>Peduoviridae</taxon>
        <taxon>Maltschvirus</taxon>
        <taxon>Maltschvirus maltsch</taxon>
    </lineage>
</organism>
<dbReference type="GO" id="GO:0098015">
    <property type="term" value="C:virus tail"/>
    <property type="evidence" value="ECO:0007669"/>
    <property type="project" value="UniProtKB-KW"/>
</dbReference>
<comment type="subcellular location">
    <subcellularLocation>
        <location evidence="1">Virion</location>
    </subcellularLocation>
</comment>
<accession>A0A6J7WUU0</accession>